<evidence type="ECO:0000313" key="2">
    <source>
        <dbReference type="EMBL" id="KAF2552770.1"/>
    </source>
</evidence>
<name>A0A8S9H6U4_BRACR</name>
<comment type="caution">
    <text evidence="2">The sequence shown here is derived from an EMBL/GenBank/DDBJ whole genome shotgun (WGS) entry which is preliminary data.</text>
</comment>
<proteinExistence type="predicted"/>
<dbReference type="EMBL" id="QGKW02001988">
    <property type="protein sequence ID" value="KAF2552770.1"/>
    <property type="molecule type" value="Genomic_DNA"/>
</dbReference>
<dbReference type="Proteomes" id="UP000712281">
    <property type="component" value="Unassembled WGS sequence"/>
</dbReference>
<dbReference type="AlphaFoldDB" id="A0A8S9H6U4"/>
<sequence length="205" mass="23195">MKWVRYGLRETASKGRRECMESCRIDVSEELGRYVATERATETNTSDADEAWVKKTKVDEKGLSGFQTMWSIKQHDLAMKERLSKMSLLDSLIGKQEPLSECEEALKKKLIKVFKFNVVFLLIVLFRAAHMLLAGTESFEAKLIAASESFLFGHKTQAKPCILRHKTQSDGGVSYSHGRESFVKSLETCQVTRAVEECHIVIGDL</sequence>
<keyword evidence="1" id="KW-0812">Transmembrane</keyword>
<keyword evidence="1" id="KW-0472">Membrane</keyword>
<accession>A0A8S9H6U4</accession>
<feature type="transmembrane region" description="Helical" evidence="1">
    <location>
        <begin position="113"/>
        <end position="133"/>
    </location>
</feature>
<gene>
    <name evidence="2" type="ORF">F2Q68_00035075</name>
</gene>
<keyword evidence="1" id="KW-1133">Transmembrane helix</keyword>
<evidence type="ECO:0000313" key="3">
    <source>
        <dbReference type="Proteomes" id="UP000712281"/>
    </source>
</evidence>
<reference evidence="2" key="1">
    <citation type="submission" date="2019-12" db="EMBL/GenBank/DDBJ databases">
        <title>Genome sequencing and annotation of Brassica cretica.</title>
        <authorList>
            <person name="Studholme D.J."/>
            <person name="Sarris P.F."/>
        </authorList>
    </citation>
    <scope>NUCLEOTIDE SEQUENCE</scope>
    <source>
        <strain evidence="2">PFS-001/15</strain>
        <tissue evidence="2">Leaf</tissue>
    </source>
</reference>
<protein>
    <submittedName>
        <fullName evidence="2">Uncharacterized protein</fullName>
    </submittedName>
</protein>
<evidence type="ECO:0000256" key="1">
    <source>
        <dbReference type="SAM" id="Phobius"/>
    </source>
</evidence>
<organism evidence="2 3">
    <name type="scientific">Brassica cretica</name>
    <name type="common">Mustard</name>
    <dbReference type="NCBI Taxonomy" id="69181"/>
    <lineage>
        <taxon>Eukaryota</taxon>
        <taxon>Viridiplantae</taxon>
        <taxon>Streptophyta</taxon>
        <taxon>Embryophyta</taxon>
        <taxon>Tracheophyta</taxon>
        <taxon>Spermatophyta</taxon>
        <taxon>Magnoliopsida</taxon>
        <taxon>eudicotyledons</taxon>
        <taxon>Gunneridae</taxon>
        <taxon>Pentapetalae</taxon>
        <taxon>rosids</taxon>
        <taxon>malvids</taxon>
        <taxon>Brassicales</taxon>
        <taxon>Brassicaceae</taxon>
        <taxon>Brassiceae</taxon>
        <taxon>Brassica</taxon>
    </lineage>
</organism>